<keyword evidence="4" id="KW-1003">Cell membrane</keyword>
<keyword evidence="7 11" id="KW-0812">Transmembrane</keyword>
<dbReference type="Pfam" id="PF17202">
    <property type="entry name" value="sCache_3_3"/>
    <property type="match status" value="1"/>
</dbReference>
<sequence length="674" mass="73980">MSDAAGRSGERVRGRSVRFRLLAIALLPMLVILPLLLGVAIYRWNAKFDATLISKVNGDLTIAHQYLARILEKTGVQLRALGLSARFREVLAQDARAQLRDLLDETRKETGLDFLYLTNGRGDILASSPPLKQQPRSDWPIIASALSGEAPATGVDIFGNDELAAISPELAERARLDLVPTPNAVPTDRSAETRGMVVHAASRAMLPDGGAAALVGGTLLNQNLEFIDTINDLVYRAASLPEGSQGTATLFLDDVRISTNVRLFEGRRALGTRVSAAVRSAVLGEGRTWLDSAFVVNDWYISAYEPLVDSYGKRVGMLYVGFLEKPFSQAKYQTLLIIIAAFIAITAATVPIFLRWASSIFMPLERVTATIGEVERGNLAARTKMPVSGDEIGRVAVHLDSLLDQIQERDRQLREWNEELNVRVRERTRDLEHANLKLEATTKQLIMSEKLAAIGEITAGVAHEINNPIAVMQGNLDVIRSVFGADADKAKVEFRLLDEQIHRISQIVTKLLQFARPEEYAGYVERHAPASVISDCLPLVQHLLNKTEIAVVRDDHASRFVLMNRSELQQVLVNLIVNAIHAMPDGGTLTLRSFDAEREGHQGVAIEVTDTGIGMSLEVIEKIFDAFYTTKRRQGTGLGLSISQTLIKRQGGQITAESRVGSGSTFTVWLPEAT</sequence>
<feature type="transmembrane region" description="Helical" evidence="11">
    <location>
        <begin position="335"/>
        <end position="354"/>
    </location>
</feature>
<name>A0A562L2W6_9BRAD</name>
<evidence type="ECO:0000259" key="13">
    <source>
        <dbReference type="PROSITE" id="PS50885"/>
    </source>
</evidence>
<dbReference type="EMBL" id="VLKL01000012">
    <property type="protein sequence ID" value="TWI02009.1"/>
    <property type="molecule type" value="Genomic_DNA"/>
</dbReference>
<keyword evidence="10 11" id="KW-0472">Membrane</keyword>
<feature type="domain" description="HAMP" evidence="13">
    <location>
        <begin position="358"/>
        <end position="411"/>
    </location>
</feature>
<dbReference type="InterPro" id="IPR003661">
    <property type="entry name" value="HisK_dim/P_dom"/>
</dbReference>
<dbReference type="Proteomes" id="UP000317176">
    <property type="component" value="Unassembled WGS sequence"/>
</dbReference>
<dbReference type="EC" id="2.7.13.3" evidence="3"/>
<dbReference type="Gene3D" id="6.10.340.10">
    <property type="match status" value="1"/>
</dbReference>
<dbReference type="AlphaFoldDB" id="A0A562L2W6"/>
<evidence type="ECO:0000313" key="15">
    <source>
        <dbReference type="Proteomes" id="UP000317176"/>
    </source>
</evidence>
<dbReference type="RefSeq" id="WP_145638026.1">
    <property type="nucleotide sequence ID" value="NZ_CP088014.1"/>
</dbReference>
<dbReference type="PROSITE" id="PS50109">
    <property type="entry name" value="HIS_KIN"/>
    <property type="match status" value="1"/>
</dbReference>
<organism evidence="14 15">
    <name type="scientific">Bradyrhizobium daqingense</name>
    <dbReference type="NCBI Taxonomy" id="993502"/>
    <lineage>
        <taxon>Bacteria</taxon>
        <taxon>Pseudomonadati</taxon>
        <taxon>Pseudomonadota</taxon>
        <taxon>Alphaproteobacteria</taxon>
        <taxon>Hyphomicrobiales</taxon>
        <taxon>Nitrobacteraceae</taxon>
        <taxon>Bradyrhizobium</taxon>
    </lineage>
</organism>
<evidence type="ECO:0000256" key="11">
    <source>
        <dbReference type="SAM" id="Phobius"/>
    </source>
</evidence>
<dbReference type="SMART" id="SM00388">
    <property type="entry name" value="HisKA"/>
    <property type="match status" value="1"/>
</dbReference>
<dbReference type="GO" id="GO:0005886">
    <property type="term" value="C:plasma membrane"/>
    <property type="evidence" value="ECO:0007669"/>
    <property type="project" value="UniProtKB-SubCell"/>
</dbReference>
<evidence type="ECO:0000256" key="10">
    <source>
        <dbReference type="ARBA" id="ARBA00023136"/>
    </source>
</evidence>
<dbReference type="SMART" id="SM00304">
    <property type="entry name" value="HAMP"/>
    <property type="match status" value="1"/>
</dbReference>
<keyword evidence="15" id="KW-1185">Reference proteome</keyword>
<dbReference type="SUPFAM" id="SSF47384">
    <property type="entry name" value="Homodimeric domain of signal transducing histidine kinase"/>
    <property type="match status" value="1"/>
</dbReference>
<evidence type="ECO:0000259" key="12">
    <source>
        <dbReference type="PROSITE" id="PS50109"/>
    </source>
</evidence>
<dbReference type="PANTHER" id="PTHR43065:SF22">
    <property type="entry name" value="HISTIDINE KINASE"/>
    <property type="match status" value="1"/>
</dbReference>
<keyword evidence="9 11" id="KW-1133">Transmembrane helix</keyword>
<dbReference type="InterPro" id="IPR005467">
    <property type="entry name" value="His_kinase_dom"/>
</dbReference>
<dbReference type="InterPro" id="IPR029151">
    <property type="entry name" value="Sensor-like_sf"/>
</dbReference>
<evidence type="ECO:0000256" key="9">
    <source>
        <dbReference type="ARBA" id="ARBA00022989"/>
    </source>
</evidence>
<evidence type="ECO:0000256" key="3">
    <source>
        <dbReference type="ARBA" id="ARBA00012438"/>
    </source>
</evidence>
<dbReference type="InterPro" id="IPR036890">
    <property type="entry name" value="HATPase_C_sf"/>
</dbReference>
<dbReference type="CDD" id="cd00082">
    <property type="entry name" value="HisKA"/>
    <property type="match status" value="1"/>
</dbReference>
<dbReference type="Gene3D" id="1.10.287.130">
    <property type="match status" value="1"/>
</dbReference>
<comment type="catalytic activity">
    <reaction evidence="1">
        <text>ATP + protein L-histidine = ADP + protein N-phospho-L-histidine.</text>
        <dbReference type="EC" id="2.7.13.3"/>
    </reaction>
</comment>
<dbReference type="InterPro" id="IPR003660">
    <property type="entry name" value="HAMP_dom"/>
</dbReference>
<evidence type="ECO:0000256" key="2">
    <source>
        <dbReference type="ARBA" id="ARBA00004651"/>
    </source>
</evidence>
<feature type="domain" description="Histidine kinase" evidence="12">
    <location>
        <begin position="460"/>
        <end position="674"/>
    </location>
</feature>
<dbReference type="PANTHER" id="PTHR43065">
    <property type="entry name" value="SENSOR HISTIDINE KINASE"/>
    <property type="match status" value="1"/>
</dbReference>
<proteinExistence type="predicted"/>
<dbReference type="PRINTS" id="PR00344">
    <property type="entry name" value="BCTRLSENSOR"/>
</dbReference>
<accession>A0A562L2W6</accession>
<gene>
    <name evidence="14" type="ORF">IQ17_04368</name>
</gene>
<keyword evidence="6" id="KW-0808">Transferase</keyword>
<dbReference type="CDD" id="cd06225">
    <property type="entry name" value="HAMP"/>
    <property type="match status" value="1"/>
</dbReference>
<dbReference type="SUPFAM" id="SSF103190">
    <property type="entry name" value="Sensory domain-like"/>
    <property type="match status" value="2"/>
</dbReference>
<dbReference type="Pfam" id="PF00512">
    <property type="entry name" value="HisKA"/>
    <property type="match status" value="1"/>
</dbReference>
<dbReference type="SMART" id="SM00387">
    <property type="entry name" value="HATPase_c"/>
    <property type="match status" value="1"/>
</dbReference>
<dbReference type="PROSITE" id="PS50885">
    <property type="entry name" value="HAMP"/>
    <property type="match status" value="1"/>
</dbReference>
<dbReference type="OrthoDB" id="226486at2"/>
<dbReference type="InterPro" id="IPR036097">
    <property type="entry name" value="HisK_dim/P_sf"/>
</dbReference>
<keyword evidence="8" id="KW-0418">Kinase</keyword>
<evidence type="ECO:0000256" key="7">
    <source>
        <dbReference type="ARBA" id="ARBA00022692"/>
    </source>
</evidence>
<reference evidence="14 15" key="1">
    <citation type="journal article" date="2015" name="Stand. Genomic Sci.">
        <title>Genomic Encyclopedia of Bacterial and Archaeal Type Strains, Phase III: the genomes of soil and plant-associated and newly described type strains.</title>
        <authorList>
            <person name="Whitman W.B."/>
            <person name="Woyke T."/>
            <person name="Klenk H.P."/>
            <person name="Zhou Y."/>
            <person name="Lilburn T.G."/>
            <person name="Beck B.J."/>
            <person name="De Vos P."/>
            <person name="Vandamme P."/>
            <person name="Eisen J.A."/>
            <person name="Garrity G."/>
            <person name="Hugenholtz P."/>
            <person name="Kyrpides N.C."/>
        </authorList>
    </citation>
    <scope>NUCLEOTIDE SEQUENCE [LARGE SCALE GENOMIC DNA]</scope>
    <source>
        <strain evidence="14 15">CGMCC 1.10947</strain>
    </source>
</reference>
<dbReference type="Pfam" id="PF00672">
    <property type="entry name" value="HAMP"/>
    <property type="match status" value="1"/>
</dbReference>
<feature type="transmembrane region" description="Helical" evidence="11">
    <location>
        <begin position="21"/>
        <end position="44"/>
    </location>
</feature>
<evidence type="ECO:0000256" key="6">
    <source>
        <dbReference type="ARBA" id="ARBA00022679"/>
    </source>
</evidence>
<dbReference type="GO" id="GO:0000155">
    <property type="term" value="F:phosphorelay sensor kinase activity"/>
    <property type="evidence" value="ECO:0007669"/>
    <property type="project" value="InterPro"/>
</dbReference>
<evidence type="ECO:0000313" key="14">
    <source>
        <dbReference type="EMBL" id="TWI02009.1"/>
    </source>
</evidence>
<comment type="subcellular location">
    <subcellularLocation>
        <location evidence="2">Cell membrane</location>
        <topology evidence="2">Multi-pass membrane protein</topology>
    </subcellularLocation>
</comment>
<protein>
    <recommendedName>
        <fullName evidence="3">histidine kinase</fullName>
        <ecNumber evidence="3">2.7.13.3</ecNumber>
    </recommendedName>
</protein>
<keyword evidence="5" id="KW-0597">Phosphoprotein</keyword>
<evidence type="ECO:0000256" key="8">
    <source>
        <dbReference type="ARBA" id="ARBA00022777"/>
    </source>
</evidence>
<dbReference type="InterPro" id="IPR003594">
    <property type="entry name" value="HATPase_dom"/>
</dbReference>
<evidence type="ECO:0000256" key="5">
    <source>
        <dbReference type="ARBA" id="ARBA00022553"/>
    </source>
</evidence>
<evidence type="ECO:0000256" key="4">
    <source>
        <dbReference type="ARBA" id="ARBA00022475"/>
    </source>
</evidence>
<comment type="caution">
    <text evidence="14">The sequence shown here is derived from an EMBL/GenBank/DDBJ whole genome shotgun (WGS) entry which is preliminary data.</text>
</comment>
<dbReference type="InterPro" id="IPR033463">
    <property type="entry name" value="sCache_3"/>
</dbReference>
<dbReference type="InterPro" id="IPR004358">
    <property type="entry name" value="Sig_transdc_His_kin-like_C"/>
</dbReference>
<dbReference type="SUPFAM" id="SSF158472">
    <property type="entry name" value="HAMP domain-like"/>
    <property type="match status" value="1"/>
</dbReference>
<dbReference type="Gene3D" id="3.30.565.10">
    <property type="entry name" value="Histidine kinase-like ATPase, C-terminal domain"/>
    <property type="match status" value="1"/>
</dbReference>
<evidence type="ECO:0000256" key="1">
    <source>
        <dbReference type="ARBA" id="ARBA00000085"/>
    </source>
</evidence>
<dbReference type="Pfam" id="PF02518">
    <property type="entry name" value="HATPase_c"/>
    <property type="match status" value="1"/>
</dbReference>
<dbReference type="SUPFAM" id="SSF55874">
    <property type="entry name" value="ATPase domain of HSP90 chaperone/DNA topoisomerase II/histidine kinase"/>
    <property type="match status" value="1"/>
</dbReference>